<organism evidence="2 3">
    <name type="scientific">Paraburkholderia caledonica</name>
    <dbReference type="NCBI Taxonomy" id="134536"/>
    <lineage>
        <taxon>Bacteria</taxon>
        <taxon>Pseudomonadati</taxon>
        <taxon>Pseudomonadota</taxon>
        <taxon>Betaproteobacteria</taxon>
        <taxon>Burkholderiales</taxon>
        <taxon>Burkholderiaceae</taxon>
        <taxon>Paraburkholderia</taxon>
    </lineage>
</organism>
<dbReference type="SUPFAM" id="SSF56091">
    <property type="entry name" value="DNA ligase/mRNA capping enzyme, catalytic domain"/>
    <property type="match status" value="1"/>
</dbReference>
<evidence type="ECO:0000259" key="1">
    <source>
        <dbReference type="Pfam" id="PF09414"/>
    </source>
</evidence>
<proteinExistence type="predicted"/>
<dbReference type="Proteomes" id="UP001229486">
    <property type="component" value="Unassembled WGS sequence"/>
</dbReference>
<dbReference type="AlphaFoldDB" id="A0AB73I765"/>
<reference evidence="2" key="1">
    <citation type="submission" date="2023-07" db="EMBL/GenBank/DDBJ databases">
        <title>Sorghum-associated microbial communities from plants grown in Nebraska, USA.</title>
        <authorList>
            <person name="Schachtman D."/>
        </authorList>
    </citation>
    <scope>NUCLEOTIDE SEQUENCE</scope>
    <source>
        <strain evidence="2">DS1061</strain>
    </source>
</reference>
<dbReference type="InterPro" id="IPR021122">
    <property type="entry name" value="RNA_ligase_dom_REL/Rnl2"/>
</dbReference>
<dbReference type="Pfam" id="PF09414">
    <property type="entry name" value="RNA_ligase"/>
    <property type="match status" value="1"/>
</dbReference>
<evidence type="ECO:0000313" key="2">
    <source>
        <dbReference type="EMBL" id="MDP9645856.1"/>
    </source>
</evidence>
<feature type="domain" description="RNA ligase" evidence="1">
    <location>
        <begin position="32"/>
        <end position="193"/>
    </location>
</feature>
<dbReference type="RefSeq" id="WP_392392924.1">
    <property type="nucleotide sequence ID" value="NZ_JAURTK010000002.1"/>
</dbReference>
<sequence>MGRSWPGFGRVSISEAIKMDFVEFPKMARYSREVIVTEKIDGTNAAVVIEDALLLDGPHKACMPANAIAKVGNLNIYAQSRTRFITPENDNAGFARWVVEKAEQLVDLGPGRHFGEWFGSGIQRTYGLQEKRFALFNVSRWNDPSVRPLCCHVVPTLWHGKFSDLRADLVLGELALFGSQAVPGFMRPEGIVVFHTAGNVGFKKTIEKDEVPKSVAQRQAA</sequence>
<comment type="caution">
    <text evidence="2">The sequence shown here is derived from an EMBL/GenBank/DDBJ whole genome shotgun (WGS) entry which is preliminary data.</text>
</comment>
<name>A0AB73I765_9BURK</name>
<evidence type="ECO:0000313" key="3">
    <source>
        <dbReference type="Proteomes" id="UP001229486"/>
    </source>
</evidence>
<gene>
    <name evidence="2" type="ORF">J2793_001289</name>
</gene>
<accession>A0AB73I765</accession>
<protein>
    <recommendedName>
        <fullName evidence="1">RNA ligase domain-containing protein</fullName>
    </recommendedName>
</protein>
<dbReference type="EMBL" id="JAURTK010000002">
    <property type="protein sequence ID" value="MDP9645856.1"/>
    <property type="molecule type" value="Genomic_DNA"/>
</dbReference>